<dbReference type="GO" id="GO:0000976">
    <property type="term" value="F:transcription cis-regulatory region binding"/>
    <property type="evidence" value="ECO:0007669"/>
    <property type="project" value="TreeGrafter"/>
</dbReference>
<dbReference type="Gene3D" id="3.40.50.2300">
    <property type="match status" value="2"/>
</dbReference>
<dbReference type="Pfam" id="PF13377">
    <property type="entry name" value="Peripla_BP_3"/>
    <property type="match status" value="1"/>
</dbReference>
<dbReference type="PROSITE" id="PS00356">
    <property type="entry name" value="HTH_LACI_1"/>
    <property type="match status" value="1"/>
</dbReference>
<dbReference type="CDD" id="cd01392">
    <property type="entry name" value="HTH_LacI"/>
    <property type="match status" value="1"/>
</dbReference>
<dbReference type="PROSITE" id="PS50932">
    <property type="entry name" value="HTH_LACI_2"/>
    <property type="match status" value="1"/>
</dbReference>
<sequence length="339" mass="35967">MITIKDVAKHAGVSVSTVSYVLSGKRPISTATSQRVRHSIHELGFHPNAGARALASSRTNVLALVVPLRTDLNLPVIMEFVASIVTAARAHDYHVLLLTKESEADEVHRVTASARADAVIVMDVEARDPRLPALRELDVPVVLIGVPADPTGLSCVDLDFTASGARTVEHLAGLGHRSVGLIGSPPPVYERRTGYATRFRSGVTKSARKRGVTVHISPCAPTYAALSENLDSLLRPELGITGLVVHNEAVLADVVLELRRRNKRVPEDISVIALCPDPVAATQPVPLTSIAIPADEVGAIAVEMLMRGLAGEQPAEVRLLAPALTDRGSTVTAPSTADR</sequence>
<dbReference type="PANTHER" id="PTHR30146">
    <property type="entry name" value="LACI-RELATED TRANSCRIPTIONAL REPRESSOR"/>
    <property type="match status" value="1"/>
</dbReference>
<dbReference type="PANTHER" id="PTHR30146:SF153">
    <property type="entry name" value="LACTOSE OPERON REPRESSOR"/>
    <property type="match status" value="1"/>
</dbReference>
<gene>
    <name evidence="5" type="ORF">UK23_17315</name>
</gene>
<reference evidence="5 6" key="1">
    <citation type="submission" date="2015-02" db="EMBL/GenBank/DDBJ databases">
        <authorList>
            <person name="Ju K.-S."/>
            <person name="Doroghazi J.R."/>
            <person name="Metcalf W."/>
        </authorList>
    </citation>
    <scope>NUCLEOTIDE SEQUENCE [LARGE SCALE GENOMIC DNA]</scope>
    <source>
        <strain evidence="5 6">NRRL B-16140</strain>
    </source>
</reference>
<evidence type="ECO:0000256" key="1">
    <source>
        <dbReference type="ARBA" id="ARBA00023015"/>
    </source>
</evidence>
<accession>A0A0F0H0D9</accession>
<dbReference type="SMART" id="SM00354">
    <property type="entry name" value="HTH_LACI"/>
    <property type="match status" value="1"/>
</dbReference>
<keyword evidence="2" id="KW-0238">DNA-binding</keyword>
<name>A0A0F0H0D9_LENAE</name>
<dbReference type="PRINTS" id="PR00036">
    <property type="entry name" value="HTHLACI"/>
</dbReference>
<comment type="caution">
    <text evidence="5">The sequence shown here is derived from an EMBL/GenBank/DDBJ whole genome shotgun (WGS) entry which is preliminary data.</text>
</comment>
<dbReference type="PATRIC" id="fig|68170.10.peg.4318"/>
<proteinExistence type="predicted"/>
<dbReference type="InterPro" id="IPR010982">
    <property type="entry name" value="Lambda_DNA-bd_dom_sf"/>
</dbReference>
<dbReference type="OrthoDB" id="252678at2"/>
<dbReference type="Pfam" id="PF00356">
    <property type="entry name" value="LacI"/>
    <property type="match status" value="1"/>
</dbReference>
<protein>
    <submittedName>
        <fullName evidence="5">LacI family transcriptional regulator</fullName>
    </submittedName>
</protein>
<dbReference type="CDD" id="cd06267">
    <property type="entry name" value="PBP1_LacI_sugar_binding-like"/>
    <property type="match status" value="1"/>
</dbReference>
<dbReference type="InterPro" id="IPR046335">
    <property type="entry name" value="LacI/GalR-like_sensor"/>
</dbReference>
<dbReference type="RefSeq" id="WP_045312576.1">
    <property type="nucleotide sequence ID" value="NZ_JYJG01000111.1"/>
</dbReference>
<feature type="domain" description="HTH lacI-type" evidence="4">
    <location>
        <begin position="2"/>
        <end position="56"/>
    </location>
</feature>
<evidence type="ECO:0000259" key="4">
    <source>
        <dbReference type="PROSITE" id="PS50932"/>
    </source>
</evidence>
<dbReference type="SUPFAM" id="SSF47413">
    <property type="entry name" value="lambda repressor-like DNA-binding domains"/>
    <property type="match status" value="1"/>
</dbReference>
<evidence type="ECO:0000256" key="2">
    <source>
        <dbReference type="ARBA" id="ARBA00023125"/>
    </source>
</evidence>
<organism evidence="5 6">
    <name type="scientific">Lentzea aerocolonigenes</name>
    <name type="common">Lechevalieria aerocolonigenes</name>
    <name type="synonym">Saccharothrix aerocolonigenes</name>
    <dbReference type="NCBI Taxonomy" id="68170"/>
    <lineage>
        <taxon>Bacteria</taxon>
        <taxon>Bacillati</taxon>
        <taxon>Actinomycetota</taxon>
        <taxon>Actinomycetes</taxon>
        <taxon>Pseudonocardiales</taxon>
        <taxon>Pseudonocardiaceae</taxon>
        <taxon>Lentzea</taxon>
    </lineage>
</organism>
<dbReference type="InterPro" id="IPR000843">
    <property type="entry name" value="HTH_LacI"/>
</dbReference>
<dbReference type="AlphaFoldDB" id="A0A0F0H0D9"/>
<dbReference type="SUPFAM" id="SSF53822">
    <property type="entry name" value="Periplasmic binding protein-like I"/>
    <property type="match status" value="1"/>
</dbReference>
<keyword evidence="6" id="KW-1185">Reference proteome</keyword>
<dbReference type="InterPro" id="IPR028082">
    <property type="entry name" value="Peripla_BP_I"/>
</dbReference>
<evidence type="ECO:0000313" key="5">
    <source>
        <dbReference type="EMBL" id="KJK48296.1"/>
    </source>
</evidence>
<dbReference type="EMBL" id="JYJG01000111">
    <property type="protein sequence ID" value="KJK48296.1"/>
    <property type="molecule type" value="Genomic_DNA"/>
</dbReference>
<keyword evidence="3" id="KW-0804">Transcription</keyword>
<dbReference type="Gene3D" id="1.10.260.40">
    <property type="entry name" value="lambda repressor-like DNA-binding domains"/>
    <property type="match status" value="1"/>
</dbReference>
<evidence type="ECO:0000256" key="3">
    <source>
        <dbReference type="ARBA" id="ARBA00023163"/>
    </source>
</evidence>
<evidence type="ECO:0000313" key="6">
    <source>
        <dbReference type="Proteomes" id="UP000033393"/>
    </source>
</evidence>
<dbReference type="Proteomes" id="UP000033393">
    <property type="component" value="Unassembled WGS sequence"/>
</dbReference>
<dbReference type="GO" id="GO:0003700">
    <property type="term" value="F:DNA-binding transcription factor activity"/>
    <property type="evidence" value="ECO:0007669"/>
    <property type="project" value="TreeGrafter"/>
</dbReference>
<keyword evidence="1" id="KW-0805">Transcription regulation</keyword>